<gene>
    <name evidence="6" type="ordered locus">Pmen_4499</name>
</gene>
<dbReference type="InterPro" id="IPR036390">
    <property type="entry name" value="WH_DNA-bd_sf"/>
</dbReference>
<name>A4Y0Y0_ECTM1</name>
<dbReference type="InterPro" id="IPR036388">
    <property type="entry name" value="WH-like_DNA-bd_sf"/>
</dbReference>
<keyword evidence="4" id="KW-0804">Transcription</keyword>
<dbReference type="KEGG" id="pmy:Pmen_4499"/>
<organism evidence="6">
    <name type="scientific">Ectopseudomonas mendocina (strain ymp)</name>
    <name type="common">Pseudomonas mendocina</name>
    <dbReference type="NCBI Taxonomy" id="399739"/>
    <lineage>
        <taxon>Bacteria</taxon>
        <taxon>Pseudomonadati</taxon>
        <taxon>Pseudomonadota</taxon>
        <taxon>Gammaproteobacteria</taxon>
        <taxon>Pseudomonadales</taxon>
        <taxon>Pseudomonadaceae</taxon>
        <taxon>Ectopseudomonas</taxon>
    </lineage>
</organism>
<dbReference type="Pfam" id="PF03466">
    <property type="entry name" value="LysR_substrate"/>
    <property type="match status" value="1"/>
</dbReference>
<dbReference type="Pfam" id="PF00126">
    <property type="entry name" value="HTH_1"/>
    <property type="match status" value="1"/>
</dbReference>
<dbReference type="PANTHER" id="PTHR30126">
    <property type="entry name" value="HTH-TYPE TRANSCRIPTIONAL REGULATOR"/>
    <property type="match status" value="1"/>
</dbReference>
<keyword evidence="3" id="KW-0238">DNA-binding</keyword>
<dbReference type="CDD" id="cd05466">
    <property type="entry name" value="PBP2_LTTR_substrate"/>
    <property type="match status" value="1"/>
</dbReference>
<comment type="similarity">
    <text evidence="1">Belongs to the LysR transcriptional regulatory family.</text>
</comment>
<evidence type="ECO:0000256" key="1">
    <source>
        <dbReference type="ARBA" id="ARBA00009437"/>
    </source>
</evidence>
<evidence type="ECO:0000256" key="3">
    <source>
        <dbReference type="ARBA" id="ARBA00023125"/>
    </source>
</evidence>
<dbReference type="AlphaFoldDB" id="A4Y0Y0"/>
<dbReference type="PANTHER" id="PTHR30126:SF98">
    <property type="entry name" value="HTH-TYPE TRANSCRIPTIONAL ACTIVATOR BAUR"/>
    <property type="match status" value="1"/>
</dbReference>
<dbReference type="PROSITE" id="PS50931">
    <property type="entry name" value="HTH_LYSR"/>
    <property type="match status" value="1"/>
</dbReference>
<dbReference type="InterPro" id="IPR005119">
    <property type="entry name" value="LysR_subst-bd"/>
</dbReference>
<feature type="domain" description="HTH lysR-type" evidence="5">
    <location>
        <begin position="7"/>
        <end position="63"/>
    </location>
</feature>
<dbReference type="GO" id="GO:0003700">
    <property type="term" value="F:DNA-binding transcription factor activity"/>
    <property type="evidence" value="ECO:0007669"/>
    <property type="project" value="InterPro"/>
</dbReference>
<evidence type="ECO:0000256" key="2">
    <source>
        <dbReference type="ARBA" id="ARBA00023015"/>
    </source>
</evidence>
<dbReference type="SUPFAM" id="SSF46785">
    <property type="entry name" value="Winged helix' DNA-binding domain"/>
    <property type="match status" value="1"/>
</dbReference>
<evidence type="ECO:0000256" key="4">
    <source>
        <dbReference type="ARBA" id="ARBA00023163"/>
    </source>
</evidence>
<dbReference type="eggNOG" id="COG0583">
    <property type="taxonomic scope" value="Bacteria"/>
</dbReference>
<dbReference type="HOGENOM" id="CLU_039613_0_0_6"/>
<sequence length="303" mass="33725">MNIDSSDIKHLKTFLAVVEANGISNAQSMLNKDASTISRAIGALEVRLGLKLCVRGRQGFEMTPEGKAVQEEAIMLFSSMRTFQNRIESLGGHGVGRLAIGIIDNIITDTNCPVQRTIERITEHFGDNLHIDLHVKTPHELEKHLLDKRIDIALGIFERRHEALAYQALYEETDYLYCAPGNPLAHAIGQGASREEVLATLQHQNFCARSFLNERDLRSLGFTLLGDVTYTTNLEAIALLVLSSKFVGFIPEHYARRYVDAGTLLPILPTSIARTSELLLAHRRGEEQSRQIVGKSLALMQKP</sequence>
<dbReference type="OrthoDB" id="8587655at2"/>
<dbReference type="EMBL" id="CP000680">
    <property type="protein sequence ID" value="ABP87246.1"/>
    <property type="molecule type" value="Genomic_DNA"/>
</dbReference>
<dbReference type="STRING" id="399739.Pmen_4499"/>
<evidence type="ECO:0000313" key="6">
    <source>
        <dbReference type="EMBL" id="ABP87246.1"/>
    </source>
</evidence>
<keyword evidence="2" id="KW-0805">Transcription regulation</keyword>
<dbReference type="Gene3D" id="3.40.190.290">
    <property type="match status" value="1"/>
</dbReference>
<dbReference type="Gene3D" id="1.10.10.10">
    <property type="entry name" value="Winged helix-like DNA-binding domain superfamily/Winged helix DNA-binding domain"/>
    <property type="match status" value="1"/>
</dbReference>
<protein>
    <submittedName>
        <fullName evidence="6">Transcriptional regulator, LysR family</fullName>
    </submittedName>
</protein>
<dbReference type="InterPro" id="IPR000847">
    <property type="entry name" value="LysR_HTH_N"/>
</dbReference>
<dbReference type="SUPFAM" id="SSF53850">
    <property type="entry name" value="Periplasmic binding protein-like II"/>
    <property type="match status" value="1"/>
</dbReference>
<dbReference type="GO" id="GO:0000976">
    <property type="term" value="F:transcription cis-regulatory region binding"/>
    <property type="evidence" value="ECO:0007669"/>
    <property type="project" value="TreeGrafter"/>
</dbReference>
<reference evidence="6" key="1">
    <citation type="submission" date="2007-04" db="EMBL/GenBank/DDBJ databases">
        <title>Complete sequence of Pseudomonas mendocina ymp.</title>
        <authorList>
            <consortium name="US DOE Joint Genome Institute"/>
            <person name="Copeland A."/>
            <person name="Lucas S."/>
            <person name="Lapidus A."/>
            <person name="Barry K."/>
            <person name="Glavina del Rio T."/>
            <person name="Dalin E."/>
            <person name="Tice H."/>
            <person name="Pitluck S."/>
            <person name="Kiss H."/>
            <person name="Brettin T."/>
            <person name="Detter J.C."/>
            <person name="Bruce D."/>
            <person name="Han C."/>
            <person name="Schmutz J."/>
            <person name="Larimer F."/>
            <person name="Land M."/>
            <person name="Hauser L."/>
            <person name="Kyrpides N."/>
            <person name="Mikhailova N."/>
            <person name="Hersman L."/>
            <person name="Dubois J."/>
            <person name="Maurice P."/>
            <person name="Richardson P."/>
        </authorList>
    </citation>
    <scope>NUCLEOTIDE SEQUENCE [LARGE SCALE GENOMIC DNA]</scope>
    <source>
        <strain evidence="6">Ymp</strain>
    </source>
</reference>
<dbReference type="PATRIC" id="fig|399739.8.peg.4562"/>
<proteinExistence type="inferred from homology"/>
<accession>A4Y0Y0</accession>
<evidence type="ECO:0000259" key="5">
    <source>
        <dbReference type="PROSITE" id="PS50931"/>
    </source>
</evidence>